<organism evidence="3 6">
    <name type="scientific">Bradyrhizobium guangdongense</name>
    <dbReference type="NCBI Taxonomy" id="1325090"/>
    <lineage>
        <taxon>Bacteria</taxon>
        <taxon>Pseudomonadati</taxon>
        <taxon>Pseudomonadota</taxon>
        <taxon>Alphaproteobacteria</taxon>
        <taxon>Hyphomicrobiales</taxon>
        <taxon>Nitrobacteraceae</taxon>
        <taxon>Bradyrhizobium</taxon>
    </lineage>
</organism>
<proteinExistence type="predicted"/>
<evidence type="ECO:0000313" key="5">
    <source>
        <dbReference type="Proteomes" id="UP000593880"/>
    </source>
</evidence>
<dbReference type="InterPro" id="IPR000073">
    <property type="entry name" value="AB_hydrolase_1"/>
</dbReference>
<dbReference type="AlphaFoldDB" id="A0A410VE48"/>
<dbReference type="Gene3D" id="3.40.50.1820">
    <property type="entry name" value="alpha/beta hydrolase"/>
    <property type="match status" value="1"/>
</dbReference>
<name>A0A410VE48_9BRAD</name>
<evidence type="ECO:0000259" key="2">
    <source>
        <dbReference type="Pfam" id="PF12697"/>
    </source>
</evidence>
<accession>A0A410VE48</accession>
<dbReference type="PANTHER" id="PTHR43798:SF31">
    <property type="entry name" value="AB HYDROLASE SUPERFAMILY PROTEIN YCLE"/>
    <property type="match status" value="1"/>
</dbReference>
<dbReference type="InterPro" id="IPR050266">
    <property type="entry name" value="AB_hydrolase_sf"/>
</dbReference>
<dbReference type="OrthoDB" id="9780765at2"/>
<dbReference type="Proteomes" id="UP000625079">
    <property type="component" value="Unassembled WGS sequence"/>
</dbReference>
<dbReference type="EMBL" id="CP030057">
    <property type="protein sequence ID" value="QOZ62998.1"/>
    <property type="molecule type" value="Genomic_DNA"/>
</dbReference>
<dbReference type="InterPro" id="IPR029058">
    <property type="entry name" value="AB_hydrolase_fold"/>
</dbReference>
<dbReference type="EMBL" id="BMHC01000005">
    <property type="protein sequence ID" value="GGI24392.1"/>
    <property type="molecule type" value="Genomic_DNA"/>
</dbReference>
<keyword evidence="1 3" id="KW-0378">Hydrolase</keyword>
<evidence type="ECO:0000313" key="3">
    <source>
        <dbReference type="EMBL" id="GGI24392.1"/>
    </source>
</evidence>
<evidence type="ECO:0000313" key="6">
    <source>
        <dbReference type="Proteomes" id="UP000625079"/>
    </source>
</evidence>
<dbReference type="Proteomes" id="UP000593880">
    <property type="component" value="Chromosome"/>
</dbReference>
<reference evidence="3" key="3">
    <citation type="submission" date="2022-12" db="EMBL/GenBank/DDBJ databases">
        <authorList>
            <person name="Sun Q."/>
            <person name="Zhou Y."/>
        </authorList>
    </citation>
    <scope>NUCLEOTIDE SEQUENCE</scope>
    <source>
        <strain evidence="3">CGMCC 1.15034</strain>
    </source>
</reference>
<evidence type="ECO:0000256" key="1">
    <source>
        <dbReference type="ARBA" id="ARBA00022801"/>
    </source>
</evidence>
<dbReference type="GO" id="GO:0016787">
    <property type="term" value="F:hydrolase activity"/>
    <property type="evidence" value="ECO:0007669"/>
    <property type="project" value="UniProtKB-KW"/>
</dbReference>
<feature type="domain" description="AB hydrolase-1" evidence="2">
    <location>
        <begin position="22"/>
        <end position="260"/>
    </location>
</feature>
<reference evidence="3" key="1">
    <citation type="journal article" date="2014" name="Int. J. Syst. Evol. Microbiol.">
        <title>Complete genome sequence of Corynebacterium casei LMG S-19264T (=DSM 44701T), isolated from a smear-ripened cheese.</title>
        <authorList>
            <consortium name="US DOE Joint Genome Institute (JGI-PGF)"/>
            <person name="Walter F."/>
            <person name="Albersmeier A."/>
            <person name="Kalinowski J."/>
            <person name="Ruckert C."/>
        </authorList>
    </citation>
    <scope>NUCLEOTIDE SEQUENCE</scope>
    <source>
        <strain evidence="3">CGMCC 1.15034</strain>
    </source>
</reference>
<reference evidence="4 5" key="2">
    <citation type="submission" date="2018-06" db="EMBL/GenBank/DDBJ databases">
        <title>Comparative genomics of rhizobia nodulating Arachis hypogaea in China.</title>
        <authorList>
            <person name="Li Y."/>
        </authorList>
    </citation>
    <scope>NUCLEOTIDE SEQUENCE [LARGE SCALE GENOMIC DNA]</scope>
    <source>
        <strain evidence="4 5">CCBAU 51658</strain>
    </source>
</reference>
<keyword evidence="5" id="KW-1185">Reference proteome</keyword>
<dbReference type="RefSeq" id="WP_128968568.1">
    <property type="nucleotide sequence ID" value="NZ_BMHC01000005.1"/>
</dbReference>
<dbReference type="SUPFAM" id="SSF53474">
    <property type="entry name" value="alpha/beta-Hydrolases"/>
    <property type="match status" value="1"/>
</dbReference>
<dbReference type="Pfam" id="PF12697">
    <property type="entry name" value="Abhydrolase_6"/>
    <property type="match status" value="1"/>
</dbReference>
<dbReference type="PANTHER" id="PTHR43798">
    <property type="entry name" value="MONOACYLGLYCEROL LIPASE"/>
    <property type="match status" value="1"/>
</dbReference>
<dbReference type="GO" id="GO:0016020">
    <property type="term" value="C:membrane"/>
    <property type="evidence" value="ECO:0007669"/>
    <property type="project" value="TreeGrafter"/>
</dbReference>
<protein>
    <submittedName>
        <fullName evidence="3 4">Hydrolase</fullName>
    </submittedName>
</protein>
<sequence>MQSFRVNGYDMAYLGIGEGRPLVCVHGTLGDFRTWYSVLGPLSKNHRVIAVSLRRFFPEHWDAIGDDYKMAQHVADTIAFIEQVEPGPVDLMGHSRGGHIAFRVAQARPDLLRKLVLAEPGGDLDASLPLPEGTPAYPPLAAKTMRSVEMIRAGDVEGALQNFYEGIEGDGSWRRVPAAAKQQLRDNTLTLLGQINEQRRPYTLADAQAIRTPTLLVGGGATTGSLSVLWRVLAEHITGAQTAVIANAGHWMFEQAPQEFGDVVSRFLAE</sequence>
<gene>
    <name evidence="3" type="ORF">GCM10010987_29160</name>
    <name evidence="4" type="ORF">XH86_32870</name>
</gene>
<evidence type="ECO:0000313" key="4">
    <source>
        <dbReference type="EMBL" id="QOZ62998.1"/>
    </source>
</evidence>